<dbReference type="AlphaFoldDB" id="A0A0U0W9A9"/>
<dbReference type="InterPro" id="IPR036388">
    <property type="entry name" value="WH-like_DNA-bd_sf"/>
</dbReference>
<organism evidence="2 3">
    <name type="scientific">Mycobacterium bohemicum DSM 44277</name>
    <dbReference type="NCBI Taxonomy" id="1236609"/>
    <lineage>
        <taxon>Bacteria</taxon>
        <taxon>Bacillati</taxon>
        <taxon>Actinomycetota</taxon>
        <taxon>Actinomycetes</taxon>
        <taxon>Mycobacteriales</taxon>
        <taxon>Mycobacteriaceae</taxon>
        <taxon>Mycobacterium</taxon>
    </lineage>
</organism>
<name>A0A0U0W9A9_MYCBE</name>
<gene>
    <name evidence="2" type="ORF">BN971_03090</name>
</gene>
<dbReference type="GO" id="GO:0006950">
    <property type="term" value="P:response to stress"/>
    <property type="evidence" value="ECO:0007669"/>
    <property type="project" value="TreeGrafter"/>
</dbReference>
<dbReference type="GO" id="GO:0003700">
    <property type="term" value="F:DNA-binding transcription factor activity"/>
    <property type="evidence" value="ECO:0007669"/>
    <property type="project" value="InterPro"/>
</dbReference>
<dbReference type="InterPro" id="IPR039422">
    <property type="entry name" value="MarR/SlyA-like"/>
</dbReference>
<dbReference type="Proteomes" id="UP000198875">
    <property type="component" value="Unassembled WGS sequence"/>
</dbReference>
<evidence type="ECO:0000313" key="3">
    <source>
        <dbReference type="Proteomes" id="UP000198875"/>
    </source>
</evidence>
<dbReference type="EMBL" id="CSTD01000003">
    <property type="protein sequence ID" value="CPR11801.1"/>
    <property type="molecule type" value="Genomic_DNA"/>
</dbReference>
<dbReference type="SMART" id="SM00347">
    <property type="entry name" value="HTH_MARR"/>
    <property type="match status" value="1"/>
</dbReference>
<dbReference type="InterPro" id="IPR036390">
    <property type="entry name" value="WH_DNA-bd_sf"/>
</dbReference>
<dbReference type="PANTHER" id="PTHR33164">
    <property type="entry name" value="TRANSCRIPTIONAL REGULATOR, MARR FAMILY"/>
    <property type="match status" value="1"/>
</dbReference>
<dbReference type="Pfam" id="PF01047">
    <property type="entry name" value="MarR"/>
    <property type="match status" value="1"/>
</dbReference>
<dbReference type="SUPFAM" id="SSF46785">
    <property type="entry name" value="Winged helix' DNA-binding domain"/>
    <property type="match status" value="1"/>
</dbReference>
<dbReference type="OrthoDB" id="5148120at2"/>
<accession>A0A0U0W9A9</accession>
<evidence type="ECO:0000313" key="2">
    <source>
        <dbReference type="EMBL" id="CPR11801.1"/>
    </source>
</evidence>
<dbReference type="PRINTS" id="PR00598">
    <property type="entry name" value="HTHMARR"/>
</dbReference>
<proteinExistence type="predicted"/>
<dbReference type="InterPro" id="IPR000835">
    <property type="entry name" value="HTH_MarR-typ"/>
</dbReference>
<feature type="domain" description="HTH marR-type" evidence="1">
    <location>
        <begin position="20"/>
        <end position="156"/>
    </location>
</feature>
<sequence>MSSESVYGTHVAAARKLDSVESISANLARIVRLSVSRSAFARQASAADTELSQPSYTLLRVLADEGPLPMGRLARMAHMDVGMATRRVQALLAAGLVTRRTDPSDGRVSVITATGKGRRAAGALHEVRRDHLARALSGWSAAELRQFDRLLAKFLGDTTTTPIDQV</sequence>
<protein>
    <submittedName>
        <fullName evidence="2">Transcriptional regulator</fullName>
    </submittedName>
</protein>
<evidence type="ECO:0000259" key="1">
    <source>
        <dbReference type="PROSITE" id="PS50995"/>
    </source>
</evidence>
<dbReference type="PANTHER" id="PTHR33164:SF57">
    <property type="entry name" value="MARR-FAMILY TRANSCRIPTIONAL REGULATOR"/>
    <property type="match status" value="1"/>
</dbReference>
<dbReference type="PROSITE" id="PS50995">
    <property type="entry name" value="HTH_MARR_2"/>
    <property type="match status" value="1"/>
</dbReference>
<reference evidence="2 3" key="1">
    <citation type="submission" date="2015-03" db="EMBL/GenBank/DDBJ databases">
        <authorList>
            <person name="Murphy D."/>
        </authorList>
    </citation>
    <scope>NUCLEOTIDE SEQUENCE [LARGE SCALE GENOMIC DNA]</scope>
    <source>
        <strain evidence="2 3">DSM 44277</strain>
    </source>
</reference>
<dbReference type="Gene3D" id="1.10.10.10">
    <property type="entry name" value="Winged helix-like DNA-binding domain superfamily/Winged helix DNA-binding domain"/>
    <property type="match status" value="1"/>
</dbReference>